<evidence type="ECO:0000256" key="5">
    <source>
        <dbReference type="ARBA" id="ARBA00022694"/>
    </source>
</evidence>
<evidence type="ECO:0000256" key="4">
    <source>
        <dbReference type="ARBA" id="ARBA00022679"/>
    </source>
</evidence>
<dbReference type="SUPFAM" id="SSF52540">
    <property type="entry name" value="P-loop containing nucleoside triphosphate hydrolases"/>
    <property type="match status" value="2"/>
</dbReference>
<dbReference type="Gene3D" id="3.40.50.300">
    <property type="entry name" value="P-loop containing nucleotide triphosphate hydrolases"/>
    <property type="match status" value="1"/>
</dbReference>
<keyword evidence="4 10" id="KW-0808">Transferase</keyword>
<keyword evidence="8 10" id="KW-0460">Magnesium</keyword>
<comment type="catalytic activity">
    <reaction evidence="9 10 11">
        <text>adenosine(37) in tRNA + dimethylallyl diphosphate = N(6)-dimethylallyladenosine(37) in tRNA + diphosphate</text>
        <dbReference type="Rhea" id="RHEA:26482"/>
        <dbReference type="Rhea" id="RHEA-COMP:10162"/>
        <dbReference type="Rhea" id="RHEA-COMP:10375"/>
        <dbReference type="ChEBI" id="CHEBI:33019"/>
        <dbReference type="ChEBI" id="CHEBI:57623"/>
        <dbReference type="ChEBI" id="CHEBI:74411"/>
        <dbReference type="ChEBI" id="CHEBI:74415"/>
        <dbReference type="EC" id="2.5.1.75"/>
    </reaction>
</comment>
<keyword evidence="15" id="KW-1185">Reference proteome</keyword>
<comment type="caution">
    <text evidence="10">Lacks conserved residue(s) required for the propagation of feature annotation.</text>
</comment>
<dbReference type="AlphaFoldDB" id="J5WIA3"/>
<feature type="site" description="Interaction with substrate tRNA" evidence="10">
    <location>
        <position position="123"/>
    </location>
</feature>
<dbReference type="Pfam" id="PF01715">
    <property type="entry name" value="IPPT"/>
    <property type="match status" value="1"/>
</dbReference>
<dbReference type="GO" id="GO:0006400">
    <property type="term" value="P:tRNA modification"/>
    <property type="evidence" value="ECO:0007669"/>
    <property type="project" value="TreeGrafter"/>
</dbReference>
<comment type="subunit">
    <text evidence="10">Monomer.</text>
</comment>
<dbReference type="EMBL" id="ALNK01000023">
    <property type="protein sequence ID" value="EJU22127.1"/>
    <property type="molecule type" value="Genomic_DNA"/>
</dbReference>
<reference evidence="14 15" key="1">
    <citation type="submission" date="2012-07" db="EMBL/GenBank/DDBJ databases">
        <authorList>
            <person name="Durkin A.S."/>
            <person name="McCorrison J."/>
            <person name="Torralba M."/>
            <person name="Gillis M."/>
            <person name="Methe B."/>
            <person name="Sutton G."/>
            <person name="Nelson K.E."/>
        </authorList>
    </citation>
    <scope>NUCLEOTIDE SEQUENCE [LARGE SCALE GENOMIC DNA]</scope>
    <source>
        <strain evidence="14 15">OBRC8</strain>
    </source>
</reference>
<evidence type="ECO:0000313" key="15">
    <source>
        <dbReference type="Proteomes" id="UP000005244"/>
    </source>
</evidence>
<evidence type="ECO:0000256" key="8">
    <source>
        <dbReference type="ARBA" id="ARBA00022842"/>
    </source>
</evidence>
<comment type="function">
    <text evidence="2 10 12">Catalyzes the transfer of a dimethylallyl group onto the adenine at position 37 in tRNAs that read codons beginning with uridine, leading to the formation of N6-(dimethylallyl)adenosine (i(6)A).</text>
</comment>
<dbReference type="HAMAP" id="MF_00185">
    <property type="entry name" value="IPP_trans"/>
    <property type="match status" value="1"/>
</dbReference>
<comment type="cofactor">
    <cofactor evidence="1 10">
        <name>Mg(2+)</name>
        <dbReference type="ChEBI" id="CHEBI:18420"/>
    </cofactor>
</comment>
<dbReference type="NCBIfam" id="TIGR00174">
    <property type="entry name" value="miaA"/>
    <property type="match status" value="1"/>
</dbReference>
<keyword evidence="5 10" id="KW-0819">tRNA processing</keyword>
<dbReference type="PATRIC" id="fig|796941.3.peg.1294"/>
<gene>
    <name evidence="10 14" type="primary">miaA</name>
    <name evidence="14" type="ORF">HMPREF1143_0754</name>
</gene>
<keyword evidence="7 10" id="KW-0067">ATP-binding</keyword>
<feature type="binding site" evidence="10">
    <location>
        <begin position="9"/>
        <end position="16"/>
    </location>
    <ligand>
        <name>ATP</name>
        <dbReference type="ChEBI" id="CHEBI:30616"/>
    </ligand>
</feature>
<dbReference type="RefSeq" id="WP_009531107.1">
    <property type="nucleotide sequence ID" value="NZ_ALNK01000023.1"/>
</dbReference>
<accession>J5WIA3</accession>
<dbReference type="GO" id="GO:0052381">
    <property type="term" value="F:tRNA dimethylallyltransferase activity"/>
    <property type="evidence" value="ECO:0007669"/>
    <property type="project" value="UniProtKB-UniRule"/>
</dbReference>
<dbReference type="PANTHER" id="PTHR11088:SF60">
    <property type="entry name" value="TRNA DIMETHYLALLYLTRANSFERASE"/>
    <property type="match status" value="1"/>
</dbReference>
<evidence type="ECO:0000313" key="14">
    <source>
        <dbReference type="EMBL" id="EJU22127.1"/>
    </source>
</evidence>
<feature type="site" description="Interaction with substrate tRNA" evidence="10">
    <location>
        <position position="100"/>
    </location>
</feature>
<comment type="caution">
    <text evidence="14">The sequence shown here is derived from an EMBL/GenBank/DDBJ whole genome shotgun (WGS) entry which is preliminary data.</text>
</comment>
<evidence type="ECO:0000256" key="11">
    <source>
        <dbReference type="RuleBase" id="RU003783"/>
    </source>
</evidence>
<evidence type="ECO:0000256" key="2">
    <source>
        <dbReference type="ARBA" id="ARBA00003213"/>
    </source>
</evidence>
<dbReference type="InterPro" id="IPR039657">
    <property type="entry name" value="Dimethylallyltransferase"/>
</dbReference>
<dbReference type="Gene3D" id="1.10.20.140">
    <property type="match status" value="1"/>
</dbReference>
<sequence>MNKIIIICGPTAVGKTATSIKLAKKLDTEIISADSMQIYKSMDIGTAKVSSDEMSGIKHHMIDIVKPNENFSVSDFYNRSSKVIDRLFFEKKIPIIAGGTGLYINSLIYKMDFNKTSFDENIRDKYWKMYYEYGSDYLYELLLSKDKNMAQSIEKNNVKRVIRALEIFENNDAMRVFSKVDEFQDYKVYMYVLKLDRSILYERINHRVDMMIENGLIEEVKTLLKNGTDSDAQSMKAIGYRQIISYLQGEIDENTAIELIKRDSRRYAKRQYTWFRRYDFAKWIDVELKNIDEIAEYIMDDIKNK</sequence>
<dbReference type="Proteomes" id="UP000005244">
    <property type="component" value="Unassembled WGS sequence"/>
</dbReference>
<comment type="similarity">
    <text evidence="3 10 13">Belongs to the IPP transferase family.</text>
</comment>
<evidence type="ECO:0000256" key="12">
    <source>
        <dbReference type="RuleBase" id="RU003784"/>
    </source>
</evidence>
<organism evidence="14 15">
    <name type="scientific">Peptoanaerobacter stomatis</name>
    <dbReference type="NCBI Taxonomy" id="796937"/>
    <lineage>
        <taxon>Bacteria</taxon>
        <taxon>Bacillati</taxon>
        <taxon>Bacillota</taxon>
        <taxon>Clostridia</taxon>
        <taxon>Peptostreptococcales</taxon>
        <taxon>Filifactoraceae</taxon>
        <taxon>Peptoanaerobacter</taxon>
    </lineage>
</organism>
<dbReference type="InterPro" id="IPR018022">
    <property type="entry name" value="IPT"/>
</dbReference>
<evidence type="ECO:0000256" key="10">
    <source>
        <dbReference type="HAMAP-Rule" id="MF_00185"/>
    </source>
</evidence>
<evidence type="ECO:0000256" key="9">
    <source>
        <dbReference type="ARBA" id="ARBA00049563"/>
    </source>
</evidence>
<evidence type="ECO:0000256" key="3">
    <source>
        <dbReference type="ARBA" id="ARBA00005842"/>
    </source>
</evidence>
<dbReference type="InterPro" id="IPR027417">
    <property type="entry name" value="P-loop_NTPase"/>
</dbReference>
<keyword evidence="6 10" id="KW-0547">Nucleotide-binding</keyword>
<dbReference type="PANTHER" id="PTHR11088">
    <property type="entry name" value="TRNA DIMETHYLALLYLTRANSFERASE"/>
    <property type="match status" value="1"/>
</dbReference>
<feature type="binding site" evidence="10">
    <location>
        <begin position="11"/>
        <end position="16"/>
    </location>
    <ligand>
        <name>substrate</name>
    </ligand>
</feature>
<protein>
    <recommendedName>
        <fullName evidence="10">tRNA dimethylallyltransferase</fullName>
        <ecNumber evidence="10">2.5.1.75</ecNumber>
    </recommendedName>
    <alternativeName>
        <fullName evidence="10">Dimethylallyl diphosphate:tRNA dimethylallyltransferase</fullName>
        <shortName evidence="10">DMAPP:tRNA dimethylallyltransferase</shortName>
        <shortName evidence="10">DMATase</shortName>
    </alternativeName>
    <alternativeName>
        <fullName evidence="10">Isopentenyl-diphosphate:tRNA isopentenyltransferase</fullName>
        <shortName evidence="10">IPP transferase</shortName>
        <shortName evidence="10">IPPT</shortName>
        <shortName evidence="10">IPTase</shortName>
    </alternativeName>
</protein>
<evidence type="ECO:0000256" key="7">
    <source>
        <dbReference type="ARBA" id="ARBA00022840"/>
    </source>
</evidence>
<evidence type="ECO:0000256" key="1">
    <source>
        <dbReference type="ARBA" id="ARBA00001946"/>
    </source>
</evidence>
<feature type="region of interest" description="Interaction with substrate tRNA" evidence="10">
    <location>
        <begin position="34"/>
        <end position="37"/>
    </location>
</feature>
<evidence type="ECO:0000256" key="13">
    <source>
        <dbReference type="RuleBase" id="RU003785"/>
    </source>
</evidence>
<dbReference type="EC" id="2.5.1.75" evidence="10"/>
<evidence type="ECO:0000256" key="6">
    <source>
        <dbReference type="ARBA" id="ARBA00022741"/>
    </source>
</evidence>
<name>J5WIA3_9FIRM</name>
<dbReference type="GO" id="GO:0005524">
    <property type="term" value="F:ATP binding"/>
    <property type="evidence" value="ECO:0007669"/>
    <property type="project" value="UniProtKB-UniRule"/>
</dbReference>
<proteinExistence type="inferred from homology"/>